<evidence type="ECO:0000313" key="2">
    <source>
        <dbReference type="EMBL" id="JAV82834.1"/>
    </source>
</evidence>
<dbReference type="EMBL" id="GEZM01036275">
    <property type="protein sequence ID" value="JAV82834.1"/>
    <property type="molecule type" value="Transcribed_RNA"/>
</dbReference>
<feature type="chain" id="PRO_5012304965" evidence="1">
    <location>
        <begin position="30"/>
        <end position="151"/>
    </location>
</feature>
<dbReference type="AlphaFoldDB" id="A0A1Y1MAW2"/>
<protein>
    <submittedName>
        <fullName evidence="2">Uncharacterized protein</fullName>
    </submittedName>
</protein>
<accession>A0A1Y1MAW2</accession>
<sequence length="151" mass="16629">MACSHNSKVTMFKIILVVIFCSSVRIACGEDSSGPQQITTTAKYHDGNNCECSVFNTSEPCPDHTAIMIESVLQVECTEEGKATCTDMCKALALAAHDKSPKILCSHLGDYNNLEVFLHSRICGSDWRFTGLKRGNLCCQKSEVIECDREN</sequence>
<organism evidence="2">
    <name type="scientific">Photinus pyralis</name>
    <name type="common">Common eastern firefly</name>
    <name type="synonym">Lampyris pyralis</name>
    <dbReference type="NCBI Taxonomy" id="7054"/>
    <lineage>
        <taxon>Eukaryota</taxon>
        <taxon>Metazoa</taxon>
        <taxon>Ecdysozoa</taxon>
        <taxon>Arthropoda</taxon>
        <taxon>Hexapoda</taxon>
        <taxon>Insecta</taxon>
        <taxon>Pterygota</taxon>
        <taxon>Neoptera</taxon>
        <taxon>Endopterygota</taxon>
        <taxon>Coleoptera</taxon>
        <taxon>Polyphaga</taxon>
        <taxon>Elateriformia</taxon>
        <taxon>Elateroidea</taxon>
        <taxon>Lampyridae</taxon>
        <taxon>Lampyrinae</taxon>
        <taxon>Photinus</taxon>
    </lineage>
</organism>
<keyword evidence="1" id="KW-0732">Signal</keyword>
<name>A0A1Y1MAW2_PHOPY</name>
<reference evidence="2" key="1">
    <citation type="journal article" date="2016" name="Sci. Rep.">
        <title>Molecular characterization of firefly nuptial gifts: a multi-omics approach sheds light on postcopulatory sexual selection.</title>
        <authorList>
            <person name="Al-Wathiqui N."/>
            <person name="Fallon T.R."/>
            <person name="South A."/>
            <person name="Weng J.K."/>
            <person name="Lewis S.M."/>
        </authorList>
    </citation>
    <scope>NUCLEOTIDE SEQUENCE</scope>
</reference>
<proteinExistence type="predicted"/>
<feature type="signal peptide" evidence="1">
    <location>
        <begin position="1"/>
        <end position="29"/>
    </location>
</feature>
<evidence type="ECO:0000256" key="1">
    <source>
        <dbReference type="SAM" id="SignalP"/>
    </source>
</evidence>